<feature type="compositionally biased region" description="Basic and acidic residues" evidence="1">
    <location>
        <begin position="119"/>
        <end position="154"/>
    </location>
</feature>
<organism evidence="2 3">
    <name type="scientific">Leersia perrieri</name>
    <dbReference type="NCBI Taxonomy" id="77586"/>
    <lineage>
        <taxon>Eukaryota</taxon>
        <taxon>Viridiplantae</taxon>
        <taxon>Streptophyta</taxon>
        <taxon>Embryophyta</taxon>
        <taxon>Tracheophyta</taxon>
        <taxon>Spermatophyta</taxon>
        <taxon>Magnoliopsida</taxon>
        <taxon>Liliopsida</taxon>
        <taxon>Poales</taxon>
        <taxon>Poaceae</taxon>
        <taxon>BOP clade</taxon>
        <taxon>Oryzoideae</taxon>
        <taxon>Oryzeae</taxon>
        <taxon>Oryzinae</taxon>
        <taxon>Leersia</taxon>
    </lineage>
</organism>
<feature type="compositionally biased region" description="Basic and acidic residues" evidence="1">
    <location>
        <begin position="78"/>
        <end position="92"/>
    </location>
</feature>
<feature type="compositionally biased region" description="Low complexity" evidence="1">
    <location>
        <begin position="347"/>
        <end position="357"/>
    </location>
</feature>
<feature type="region of interest" description="Disordered" evidence="1">
    <location>
        <begin position="235"/>
        <end position="256"/>
    </location>
</feature>
<dbReference type="Proteomes" id="UP000032180">
    <property type="component" value="Chromosome 7"/>
</dbReference>
<reference evidence="2" key="3">
    <citation type="submission" date="2015-04" db="UniProtKB">
        <authorList>
            <consortium name="EnsemblPlants"/>
        </authorList>
    </citation>
    <scope>IDENTIFICATION</scope>
</reference>
<protein>
    <submittedName>
        <fullName evidence="2">Uncharacterized protein</fullName>
    </submittedName>
</protein>
<feature type="compositionally biased region" description="Polar residues" evidence="1">
    <location>
        <begin position="1"/>
        <end position="11"/>
    </location>
</feature>
<evidence type="ECO:0000313" key="2">
    <source>
        <dbReference type="EnsemblPlants" id="LPERR07G17250.1"/>
    </source>
</evidence>
<feature type="compositionally biased region" description="Basic and acidic residues" evidence="1">
    <location>
        <begin position="25"/>
        <end position="38"/>
    </location>
</feature>
<dbReference type="Gramene" id="LPERR07G17250.1">
    <property type="protein sequence ID" value="LPERR07G17250.1"/>
    <property type="gene ID" value="LPERR07G17250"/>
</dbReference>
<evidence type="ECO:0000256" key="1">
    <source>
        <dbReference type="SAM" id="MobiDB-lite"/>
    </source>
</evidence>
<dbReference type="AlphaFoldDB" id="A0A0D9X0S2"/>
<feature type="region of interest" description="Disordered" evidence="1">
    <location>
        <begin position="340"/>
        <end position="368"/>
    </location>
</feature>
<name>A0A0D9X0S2_9ORYZ</name>
<evidence type="ECO:0000313" key="3">
    <source>
        <dbReference type="Proteomes" id="UP000032180"/>
    </source>
</evidence>
<proteinExistence type="predicted"/>
<reference evidence="2 3" key="1">
    <citation type="submission" date="2012-08" db="EMBL/GenBank/DDBJ databases">
        <title>Oryza genome evolution.</title>
        <authorList>
            <person name="Wing R.A."/>
        </authorList>
    </citation>
    <scope>NUCLEOTIDE SEQUENCE</scope>
</reference>
<feature type="region of interest" description="Disordered" evidence="1">
    <location>
        <begin position="1"/>
        <end position="175"/>
    </location>
</feature>
<sequence length="368" mass="40993">MAIVMNKTSSVVMEDRRSRSRSSAIRRDRPASPREAHVRLNTSSVARKEDANRGGKPRPASSRDERLPPPPPHRTKRRHEDDHGRYYDDAYRACKKKHMADEPAAHVSSSSRTRPSAHASREKEERHARGGRDAAPRREIKDSKDDNGGRRSQERTPVTRRPCVSPPAAPAPVKRPDSFAAQEALTAAIARAREVLHIPEHVQKLREAARREIAAMMKSMADIMRKTSVVSLQEDGLPSSLIRRTPPPRPPPQRDVRVGLRLGASSSATRADDEIAALREEARREVASMVRTVEFNDPYISIADGRKAGGHFARDGEGHLTRRVLSREILHPPLFVEQLGSNHNRASRGSSGIASASTRPHWSLRISN</sequence>
<reference evidence="3" key="2">
    <citation type="submission" date="2013-12" db="EMBL/GenBank/DDBJ databases">
        <authorList>
            <person name="Yu Y."/>
            <person name="Lee S."/>
            <person name="de Baynast K."/>
            <person name="Wissotski M."/>
            <person name="Liu L."/>
            <person name="Talag J."/>
            <person name="Goicoechea J."/>
            <person name="Angelova A."/>
            <person name="Jetty R."/>
            <person name="Kudrna D."/>
            <person name="Golser W."/>
            <person name="Rivera L."/>
            <person name="Zhang J."/>
            <person name="Wing R."/>
        </authorList>
    </citation>
    <scope>NUCLEOTIDE SEQUENCE</scope>
</reference>
<keyword evidence="3" id="KW-1185">Reference proteome</keyword>
<dbReference type="EnsemblPlants" id="LPERR07G17250.1">
    <property type="protein sequence ID" value="LPERR07G17250.1"/>
    <property type="gene ID" value="LPERR07G17250"/>
</dbReference>
<accession>A0A0D9X0S2</accession>
<dbReference type="HOGENOM" id="CLU_753088_0_0_1"/>